<dbReference type="AlphaFoldDB" id="A0A3B6VRS2"/>
<sequence>MNKVLVEDLNFILEKLKYNIDFNELKDKHIFITGGTGLFGKLLLETFLFFNYTLDTNIKITVLTRNYEKFISNYPQFLNENIKFINGDIRNFNIDFDNIDYVIHAAASVDPILEKENPDEMFSIIVDGIKYLLKKIKPYNVKRILFTSSGAVYGKQPYNLKYISEDFKCSPDSIYGKAKHISENILLDSNIDTIIARCYAFTGTYLNLQIHYAIGNFILNCFEKKDIIIKGDGSPIRSYLYTADLIIWIIAALFKSNSNEIYNVGSMNEISILDLAKLVTKQFSYSTNINILGKTNVGIAPSVYLPDNNKIVSKLNVSENYTLENMIKRTIDWNILNNDGVIK</sequence>
<dbReference type="InterPro" id="IPR036291">
    <property type="entry name" value="NAD(P)-bd_dom_sf"/>
</dbReference>
<dbReference type="EMBL" id="CP002873">
    <property type="protein sequence ID" value="AGA66882.1"/>
    <property type="molecule type" value="Genomic_DNA"/>
</dbReference>
<reference evidence="3 4" key="1">
    <citation type="journal article" date="2013" name="Genome Announc.">
        <title>Complete Genome Sequence of the Porcine Strain Brachyspira pilosicoli P43/6/78(T.).</title>
        <authorList>
            <person name="Lin C."/>
            <person name="den Bakker H.C."/>
            <person name="Suzuki H."/>
            <person name="Lefebure T."/>
            <person name="Ponnala L."/>
            <person name="Sun Q."/>
            <person name="Stanhope M.J."/>
            <person name="Wiedmann M."/>
            <person name="Duhamel G.E."/>
        </authorList>
    </citation>
    <scope>NUCLEOTIDE SEQUENCE [LARGE SCALE GENOMIC DNA]</scope>
    <source>
        <strain evidence="3 4">P43/6/78</strain>
    </source>
</reference>
<keyword evidence="4" id="KW-1185">Reference proteome</keyword>
<evidence type="ECO:0000313" key="4">
    <source>
        <dbReference type="Proteomes" id="UP000010793"/>
    </source>
</evidence>
<proteinExistence type="inferred from homology"/>
<comment type="similarity">
    <text evidence="1">Belongs to the NAD(P)-dependent epimerase/dehydratase family.</text>
</comment>
<protein>
    <submittedName>
        <fullName evidence="3">NAD-dependent epimerase/dehydratase</fullName>
    </submittedName>
</protein>
<dbReference type="Gene3D" id="3.40.50.720">
    <property type="entry name" value="NAD(P)-binding Rossmann-like Domain"/>
    <property type="match status" value="1"/>
</dbReference>
<dbReference type="InterPro" id="IPR001509">
    <property type="entry name" value="Epimerase_deHydtase"/>
</dbReference>
<feature type="domain" description="NAD-dependent epimerase/dehydratase" evidence="2">
    <location>
        <begin position="30"/>
        <end position="265"/>
    </location>
</feature>
<dbReference type="RefSeq" id="WP_015274645.1">
    <property type="nucleotide sequence ID" value="NC_019908.1"/>
</dbReference>
<evidence type="ECO:0000259" key="2">
    <source>
        <dbReference type="Pfam" id="PF01370"/>
    </source>
</evidence>
<evidence type="ECO:0000313" key="3">
    <source>
        <dbReference type="EMBL" id="AGA66882.1"/>
    </source>
</evidence>
<dbReference type="SUPFAM" id="SSF51735">
    <property type="entry name" value="NAD(P)-binding Rossmann-fold domains"/>
    <property type="match status" value="1"/>
</dbReference>
<dbReference type="Proteomes" id="UP000010793">
    <property type="component" value="Chromosome"/>
</dbReference>
<dbReference type="KEGG" id="bpip:BPP43_08435"/>
<gene>
    <name evidence="3" type="ORF">BPP43_08435</name>
</gene>
<dbReference type="PANTHER" id="PTHR43000">
    <property type="entry name" value="DTDP-D-GLUCOSE 4,6-DEHYDRATASE-RELATED"/>
    <property type="match status" value="1"/>
</dbReference>
<organism evidence="3 4">
    <name type="scientific">Brachyspira pilosicoli P43/6/78</name>
    <dbReference type="NCBI Taxonomy" id="1042417"/>
    <lineage>
        <taxon>Bacteria</taxon>
        <taxon>Pseudomonadati</taxon>
        <taxon>Spirochaetota</taxon>
        <taxon>Spirochaetia</taxon>
        <taxon>Brachyspirales</taxon>
        <taxon>Brachyspiraceae</taxon>
        <taxon>Brachyspira</taxon>
    </lineage>
</organism>
<name>A0A3B6VRS2_BRAPL</name>
<accession>A0A3B6VRS2</accession>
<dbReference type="Pfam" id="PF01370">
    <property type="entry name" value="Epimerase"/>
    <property type="match status" value="1"/>
</dbReference>
<evidence type="ECO:0000256" key="1">
    <source>
        <dbReference type="ARBA" id="ARBA00007637"/>
    </source>
</evidence>